<dbReference type="AlphaFoldDB" id="A0AAE0VJX1"/>
<reference evidence="3" key="3">
    <citation type="submission" date="2023-05" db="EMBL/GenBank/DDBJ databases">
        <authorList>
            <person name="Smith C.H."/>
        </authorList>
    </citation>
    <scope>NUCLEOTIDE SEQUENCE</scope>
    <source>
        <strain evidence="3">CHS0354</strain>
        <tissue evidence="3">Mantle</tissue>
    </source>
</reference>
<evidence type="ECO:0000313" key="3">
    <source>
        <dbReference type="EMBL" id="KAK3580619.1"/>
    </source>
</evidence>
<gene>
    <name evidence="3" type="ORF">CHS0354_013378</name>
</gene>
<dbReference type="EMBL" id="JAEAOA010000816">
    <property type="protein sequence ID" value="KAK3580619.1"/>
    <property type="molecule type" value="Genomic_DNA"/>
</dbReference>
<keyword evidence="2" id="KW-0812">Transmembrane</keyword>
<dbReference type="Proteomes" id="UP001195483">
    <property type="component" value="Unassembled WGS sequence"/>
</dbReference>
<proteinExistence type="predicted"/>
<feature type="region of interest" description="Disordered" evidence="1">
    <location>
        <begin position="205"/>
        <end position="239"/>
    </location>
</feature>
<reference evidence="3" key="2">
    <citation type="journal article" date="2021" name="Genome Biol. Evol.">
        <title>Developing a high-quality reference genome for a parasitic bivalve with doubly uniparental inheritance (Bivalvia: Unionida).</title>
        <authorList>
            <person name="Smith C.H."/>
        </authorList>
    </citation>
    <scope>NUCLEOTIDE SEQUENCE</scope>
    <source>
        <strain evidence="3">CHS0354</strain>
        <tissue evidence="3">Mantle</tissue>
    </source>
</reference>
<organism evidence="3 4">
    <name type="scientific">Potamilus streckersoni</name>
    <dbReference type="NCBI Taxonomy" id="2493646"/>
    <lineage>
        <taxon>Eukaryota</taxon>
        <taxon>Metazoa</taxon>
        <taxon>Spiralia</taxon>
        <taxon>Lophotrochozoa</taxon>
        <taxon>Mollusca</taxon>
        <taxon>Bivalvia</taxon>
        <taxon>Autobranchia</taxon>
        <taxon>Heteroconchia</taxon>
        <taxon>Palaeoheterodonta</taxon>
        <taxon>Unionida</taxon>
        <taxon>Unionoidea</taxon>
        <taxon>Unionidae</taxon>
        <taxon>Ambleminae</taxon>
        <taxon>Lampsilini</taxon>
        <taxon>Potamilus</taxon>
    </lineage>
</organism>
<keyword evidence="2" id="KW-0472">Membrane</keyword>
<sequence>MDKWYKFTAFFLVYRMASIDCKSSTVSFSGGGSITHSATSLNLNLTFSSALAKDAYKTTYLSCDFQWILFKKQASLNGSRITLWCNGQDVPCPISCSEDEKRYTLTEISLVAIGCLLMGVILTALLFILYLKRTQQGCFSNTFKETQGDSKENPDPDLKFQTERIVVKKYDPQMPESADLTNENQYEAIQIDNTQQMYTKLKFRKPRTDHHGDESSFGRLKLDGKDEQTEPTMDSPPETERLDEYIHDRDLGGHNYFIHETKTYSQEIKDSKLGGSETYNVVGDRVKDSTMGPRDEQSDAAHEYFVLEHVEEGHNHD</sequence>
<feature type="transmembrane region" description="Helical" evidence="2">
    <location>
        <begin position="110"/>
        <end position="131"/>
    </location>
</feature>
<reference evidence="3" key="1">
    <citation type="journal article" date="2021" name="Genome Biol. Evol.">
        <title>A High-Quality Reference Genome for a Parasitic Bivalve with Doubly Uniparental Inheritance (Bivalvia: Unionida).</title>
        <authorList>
            <person name="Smith C.H."/>
        </authorList>
    </citation>
    <scope>NUCLEOTIDE SEQUENCE</scope>
    <source>
        <strain evidence="3">CHS0354</strain>
    </source>
</reference>
<keyword evidence="4" id="KW-1185">Reference proteome</keyword>
<name>A0AAE0VJX1_9BIVA</name>
<evidence type="ECO:0000256" key="2">
    <source>
        <dbReference type="SAM" id="Phobius"/>
    </source>
</evidence>
<keyword evidence="2" id="KW-1133">Transmembrane helix</keyword>
<evidence type="ECO:0000256" key="1">
    <source>
        <dbReference type="SAM" id="MobiDB-lite"/>
    </source>
</evidence>
<accession>A0AAE0VJX1</accession>
<evidence type="ECO:0000313" key="4">
    <source>
        <dbReference type="Proteomes" id="UP001195483"/>
    </source>
</evidence>
<feature type="compositionally biased region" description="Basic and acidic residues" evidence="1">
    <location>
        <begin position="209"/>
        <end position="228"/>
    </location>
</feature>
<protein>
    <submittedName>
        <fullName evidence="3">Uncharacterized protein</fullName>
    </submittedName>
</protein>
<comment type="caution">
    <text evidence="3">The sequence shown here is derived from an EMBL/GenBank/DDBJ whole genome shotgun (WGS) entry which is preliminary data.</text>
</comment>